<sequence>MLVKCIFHLGVNKSSKCNEIVTYLSRSCKYMEHSLCYETVIIFFLVISHPPGRKLSTPFFLQLDGSYGLEEMRMNSITILLQ</sequence>
<evidence type="ECO:0000313" key="2">
    <source>
        <dbReference type="Proteomes" id="UP001229421"/>
    </source>
</evidence>
<dbReference type="AlphaFoldDB" id="A0AAD8NKP9"/>
<gene>
    <name evidence="1" type="ORF">QVD17_34917</name>
</gene>
<name>A0AAD8NKP9_TARER</name>
<protein>
    <submittedName>
        <fullName evidence="1">Uncharacterized protein</fullName>
    </submittedName>
</protein>
<dbReference type="EMBL" id="JAUHHV010000009">
    <property type="protein sequence ID" value="KAK1413149.1"/>
    <property type="molecule type" value="Genomic_DNA"/>
</dbReference>
<organism evidence="1 2">
    <name type="scientific">Tagetes erecta</name>
    <name type="common">African marigold</name>
    <dbReference type="NCBI Taxonomy" id="13708"/>
    <lineage>
        <taxon>Eukaryota</taxon>
        <taxon>Viridiplantae</taxon>
        <taxon>Streptophyta</taxon>
        <taxon>Embryophyta</taxon>
        <taxon>Tracheophyta</taxon>
        <taxon>Spermatophyta</taxon>
        <taxon>Magnoliopsida</taxon>
        <taxon>eudicotyledons</taxon>
        <taxon>Gunneridae</taxon>
        <taxon>Pentapetalae</taxon>
        <taxon>asterids</taxon>
        <taxon>campanulids</taxon>
        <taxon>Asterales</taxon>
        <taxon>Asteraceae</taxon>
        <taxon>Asteroideae</taxon>
        <taxon>Heliantheae alliance</taxon>
        <taxon>Tageteae</taxon>
        <taxon>Tagetes</taxon>
    </lineage>
</organism>
<accession>A0AAD8NKP9</accession>
<evidence type="ECO:0000313" key="1">
    <source>
        <dbReference type="EMBL" id="KAK1413149.1"/>
    </source>
</evidence>
<reference evidence="1" key="1">
    <citation type="journal article" date="2023" name="bioRxiv">
        <title>Improved chromosome-level genome assembly for marigold (Tagetes erecta).</title>
        <authorList>
            <person name="Jiang F."/>
            <person name="Yuan L."/>
            <person name="Wang S."/>
            <person name="Wang H."/>
            <person name="Xu D."/>
            <person name="Wang A."/>
            <person name="Fan W."/>
        </authorList>
    </citation>
    <scope>NUCLEOTIDE SEQUENCE</scope>
    <source>
        <strain evidence="1">WSJ</strain>
        <tissue evidence="1">Leaf</tissue>
    </source>
</reference>
<dbReference type="Proteomes" id="UP001229421">
    <property type="component" value="Unassembled WGS sequence"/>
</dbReference>
<keyword evidence="2" id="KW-1185">Reference proteome</keyword>
<proteinExistence type="predicted"/>
<comment type="caution">
    <text evidence="1">The sequence shown here is derived from an EMBL/GenBank/DDBJ whole genome shotgun (WGS) entry which is preliminary data.</text>
</comment>